<dbReference type="Gene3D" id="3.40.50.720">
    <property type="entry name" value="NAD(P)-binding Rossmann-like Domain"/>
    <property type="match status" value="1"/>
</dbReference>
<dbReference type="InterPro" id="IPR013149">
    <property type="entry name" value="ADH-like_C"/>
</dbReference>
<protein>
    <submittedName>
        <fullName evidence="8">Zinc-dependent alcohol dehydrogenase family protein</fullName>
    </submittedName>
</protein>
<dbReference type="SUPFAM" id="SSF51735">
    <property type="entry name" value="NAD(P)-binding Rossmann-fold domains"/>
    <property type="match status" value="1"/>
</dbReference>
<dbReference type="Proteomes" id="UP001589830">
    <property type="component" value="Unassembled WGS sequence"/>
</dbReference>
<reference evidence="8 9" key="1">
    <citation type="submission" date="2024-09" db="EMBL/GenBank/DDBJ databases">
        <authorList>
            <person name="Sun Q."/>
            <person name="Mori K."/>
        </authorList>
    </citation>
    <scope>NUCLEOTIDE SEQUENCE [LARGE SCALE GENOMIC DNA]</scope>
    <source>
        <strain evidence="8 9">NCAIM B.02340</strain>
    </source>
</reference>
<dbReference type="InterPro" id="IPR011032">
    <property type="entry name" value="GroES-like_sf"/>
</dbReference>
<dbReference type="InterPro" id="IPR036291">
    <property type="entry name" value="NAD(P)-bd_dom_sf"/>
</dbReference>
<evidence type="ECO:0000259" key="7">
    <source>
        <dbReference type="SMART" id="SM00829"/>
    </source>
</evidence>
<dbReference type="Gene3D" id="3.90.180.10">
    <property type="entry name" value="Medium-chain alcohol dehydrogenases, catalytic domain"/>
    <property type="match status" value="1"/>
</dbReference>
<evidence type="ECO:0000256" key="2">
    <source>
        <dbReference type="ARBA" id="ARBA00011881"/>
    </source>
</evidence>
<dbReference type="SMART" id="SM00829">
    <property type="entry name" value="PKS_ER"/>
    <property type="match status" value="1"/>
</dbReference>
<dbReference type="SUPFAM" id="SSF50129">
    <property type="entry name" value="GroES-like"/>
    <property type="match status" value="1"/>
</dbReference>
<comment type="caution">
    <text evidence="8">The sequence shown here is derived from an EMBL/GenBank/DDBJ whole genome shotgun (WGS) entry which is preliminary data.</text>
</comment>
<keyword evidence="5" id="KW-0694">RNA-binding</keyword>
<feature type="domain" description="Enoyl reductase (ER)" evidence="7">
    <location>
        <begin position="10"/>
        <end position="314"/>
    </location>
</feature>
<evidence type="ECO:0000256" key="4">
    <source>
        <dbReference type="ARBA" id="ARBA00022857"/>
    </source>
</evidence>
<evidence type="ECO:0000256" key="3">
    <source>
        <dbReference type="ARBA" id="ARBA00022490"/>
    </source>
</evidence>
<evidence type="ECO:0000313" key="8">
    <source>
        <dbReference type="EMBL" id="MFC0595781.1"/>
    </source>
</evidence>
<dbReference type="RefSeq" id="WP_188846744.1">
    <property type="nucleotide sequence ID" value="NZ_BMPJ01000007.1"/>
</dbReference>
<keyword evidence="6" id="KW-0007">Acetylation</keyword>
<accession>A0ABV6Q0Z5</accession>
<dbReference type="PROSITE" id="PS01162">
    <property type="entry name" value="QOR_ZETA_CRYSTAL"/>
    <property type="match status" value="1"/>
</dbReference>
<dbReference type="InterPro" id="IPR013154">
    <property type="entry name" value="ADH-like_N"/>
</dbReference>
<dbReference type="InterPro" id="IPR020843">
    <property type="entry name" value="ER"/>
</dbReference>
<dbReference type="EMBL" id="JBHLTW010000027">
    <property type="protein sequence ID" value="MFC0595781.1"/>
    <property type="molecule type" value="Genomic_DNA"/>
</dbReference>
<evidence type="ECO:0000256" key="6">
    <source>
        <dbReference type="ARBA" id="ARBA00022990"/>
    </source>
</evidence>
<proteinExistence type="predicted"/>
<dbReference type="PANTHER" id="PTHR44154">
    <property type="entry name" value="QUINONE OXIDOREDUCTASE"/>
    <property type="match status" value="1"/>
</dbReference>
<comment type="subcellular location">
    <subcellularLocation>
        <location evidence="1">Cytoplasm</location>
    </subcellularLocation>
</comment>
<evidence type="ECO:0000256" key="1">
    <source>
        <dbReference type="ARBA" id="ARBA00004496"/>
    </source>
</evidence>
<dbReference type="Pfam" id="PF08240">
    <property type="entry name" value="ADH_N"/>
    <property type="match status" value="1"/>
</dbReference>
<organism evidence="8 9">
    <name type="scientific">Thermus composti</name>
    <dbReference type="NCBI Taxonomy" id="532059"/>
    <lineage>
        <taxon>Bacteria</taxon>
        <taxon>Thermotogati</taxon>
        <taxon>Deinococcota</taxon>
        <taxon>Deinococci</taxon>
        <taxon>Thermales</taxon>
        <taxon>Thermaceae</taxon>
        <taxon>Thermus</taxon>
    </lineage>
</organism>
<evidence type="ECO:0000256" key="5">
    <source>
        <dbReference type="ARBA" id="ARBA00022884"/>
    </source>
</evidence>
<sequence>MRAVVLKGFGGLEMLEERDLPVPEPGPGEVLVKNLAIAVNPVDAKIRAAGRWAGVEPPFVLGYDAAGVVAKVGPGVKDLKEGDEVYYTPEIFGNPHGTYAEYTPVPAEIVARKPKNLSFAEAAAIPLAGGTAWEAVVRRLAVRPGEAVLVMGGAGGVGSFAVQFAKAAGAYVIATASAENLPVLKELGVDLALDYRGPWQEEVLKATEGQGVDAAFETAGEGLVERVIPVVRPFGRIATILPPQGNLAGLYTKNQTLYGVFLTRERKRLLEMRPLFERGQARPLIAEVLPFSLENLRKAHARMDSGHGRGKIVLTF</sequence>
<gene>
    <name evidence="8" type="ORF">ACFFFP_06325</name>
</gene>
<keyword evidence="3" id="KW-0963">Cytoplasm</keyword>
<keyword evidence="9" id="KW-1185">Reference proteome</keyword>
<dbReference type="PANTHER" id="PTHR44154:SF1">
    <property type="entry name" value="QUINONE OXIDOREDUCTASE"/>
    <property type="match status" value="1"/>
</dbReference>
<dbReference type="Pfam" id="PF00107">
    <property type="entry name" value="ADH_zinc_N"/>
    <property type="match status" value="1"/>
</dbReference>
<name>A0ABV6Q0Z5_9DEIN</name>
<comment type="subunit">
    <text evidence="2">Homotetramer.</text>
</comment>
<dbReference type="InterPro" id="IPR051603">
    <property type="entry name" value="Zinc-ADH_QOR/CCCR"/>
</dbReference>
<evidence type="ECO:0000313" key="9">
    <source>
        <dbReference type="Proteomes" id="UP001589830"/>
    </source>
</evidence>
<keyword evidence="4" id="KW-0521">NADP</keyword>
<dbReference type="InterPro" id="IPR002364">
    <property type="entry name" value="Quin_OxRdtase/zeta-crystal_CS"/>
</dbReference>
<dbReference type="CDD" id="cd08272">
    <property type="entry name" value="MDR6"/>
    <property type="match status" value="1"/>
</dbReference>